<name>A0A017T6K6_9BACT</name>
<dbReference type="EMBL" id="ASRX01000037">
    <property type="protein sequence ID" value="EYF04206.1"/>
    <property type="molecule type" value="Genomic_DNA"/>
</dbReference>
<reference evidence="1 2" key="1">
    <citation type="submission" date="2013-05" db="EMBL/GenBank/DDBJ databases">
        <title>Genome assembly of Chondromyces apiculatus DSM 436.</title>
        <authorList>
            <person name="Sharma G."/>
            <person name="Khatri I."/>
            <person name="Kaur C."/>
            <person name="Mayilraj S."/>
            <person name="Subramanian S."/>
        </authorList>
    </citation>
    <scope>NUCLEOTIDE SEQUENCE [LARGE SCALE GENOMIC DNA]</scope>
    <source>
        <strain evidence="1 2">DSM 436</strain>
    </source>
</reference>
<organism evidence="1 2">
    <name type="scientific">Chondromyces apiculatus DSM 436</name>
    <dbReference type="NCBI Taxonomy" id="1192034"/>
    <lineage>
        <taxon>Bacteria</taxon>
        <taxon>Pseudomonadati</taxon>
        <taxon>Myxococcota</taxon>
        <taxon>Polyangia</taxon>
        <taxon>Polyangiales</taxon>
        <taxon>Polyangiaceae</taxon>
        <taxon>Chondromyces</taxon>
    </lineage>
</organism>
<evidence type="ECO:0000313" key="1">
    <source>
        <dbReference type="EMBL" id="EYF04206.1"/>
    </source>
</evidence>
<dbReference type="OrthoDB" id="5519267at2"/>
<sequence length="82" mass="9285">MNIGVIRVVDGEEQRLCWRFGVHGKSNATYEPASGQVGPFDGDRKRRLKKGETFQRLDRSGSPREYQGLEWRSKSSLEGLAC</sequence>
<keyword evidence="2" id="KW-1185">Reference proteome</keyword>
<gene>
    <name evidence="1" type="ORF">CAP_4683</name>
</gene>
<protein>
    <submittedName>
        <fullName evidence="1">Uncharacterized protein</fullName>
    </submittedName>
</protein>
<dbReference type="STRING" id="1192034.CAP_4683"/>
<dbReference type="AlphaFoldDB" id="A0A017T6K6"/>
<evidence type="ECO:0000313" key="2">
    <source>
        <dbReference type="Proteomes" id="UP000019678"/>
    </source>
</evidence>
<dbReference type="Proteomes" id="UP000019678">
    <property type="component" value="Unassembled WGS sequence"/>
</dbReference>
<comment type="caution">
    <text evidence="1">The sequence shown here is derived from an EMBL/GenBank/DDBJ whole genome shotgun (WGS) entry which is preliminary data.</text>
</comment>
<accession>A0A017T6K6</accession>
<proteinExistence type="predicted"/>
<dbReference type="RefSeq" id="WP_044244528.1">
    <property type="nucleotide sequence ID" value="NZ_ASRX01000037.1"/>
</dbReference>